<feature type="region of interest" description="Disordered" evidence="1">
    <location>
        <begin position="28"/>
        <end position="62"/>
    </location>
</feature>
<comment type="caution">
    <text evidence="2">The sequence shown here is derived from an EMBL/GenBank/DDBJ whole genome shotgun (WGS) entry which is preliminary data.</text>
</comment>
<evidence type="ECO:0000256" key="1">
    <source>
        <dbReference type="SAM" id="MobiDB-lite"/>
    </source>
</evidence>
<proteinExistence type="predicted"/>
<sequence length="611" mass="70737">MSQEIEVKNTEIVVIGNIETDSTSVKLSDSDFYQPKKNNVNKIDDFDQNEEDQQHLEDYLSEPSFFQENFDNAKNHNLLSTDSTTISDSSISQTRAGKSKNSYYNDNTDSTSLESNEFQFDYNPKQSRAKTKTKVSKKPKNSIEPDFLFTRPENNLRDKRKKYNNSDFTNYSSNTPRKPLYTSNNNNNNFTSGRSIYRGLYDPLHIRPTTVKQHQGFEPIPMDQNPIQIHSQKPESNSKQSKSSRDSKSSIVTNIPTQNTTVSPSEVPTPVSGLIVTDVSPSPHEIKLEVTADPIQNAMNRLIEYGEIPPSDIQKQVFYMMKREGVSAMINEEYDKAAKMEELQKYLRDLIQANYAQKKSEYAINAIETKIRVAQNELDTETHEWKELLQTYKDRQKVELSKINERHKKEREMYHEKWTHDSMLIPFKKPSSQLIELRKVQKNLALIKNFAEAKAIKQKADELKKLETIEAEKRINQAIRTGYQTLLEKQKREIDCFEEHTRRTCDYISLKMQELIEPIQKLIKSLKTGYPCFYVTEDNSDNRSRMSASLKAKTLPVKKKPIQATPRTKQALVDFRREGEPSKLNINGIMVKEFVHAKRAQSSFRVSRVPK</sequence>
<feature type="compositionally biased region" description="Basic residues" evidence="1">
    <location>
        <begin position="127"/>
        <end position="140"/>
    </location>
</feature>
<feature type="compositionally biased region" description="Low complexity" evidence="1">
    <location>
        <begin position="80"/>
        <end position="92"/>
    </location>
</feature>
<feature type="region of interest" description="Disordered" evidence="1">
    <location>
        <begin position="216"/>
        <end position="267"/>
    </location>
</feature>
<accession>A0ABR2H3M7</accession>
<keyword evidence="3" id="KW-1185">Reference proteome</keyword>
<feature type="compositionally biased region" description="Polar residues" evidence="1">
    <location>
        <begin position="165"/>
        <end position="176"/>
    </location>
</feature>
<feature type="compositionally biased region" description="Polar residues" evidence="1">
    <location>
        <begin position="93"/>
        <end position="118"/>
    </location>
</feature>
<name>A0ABR2H3M7_9EUKA</name>
<evidence type="ECO:0000313" key="3">
    <source>
        <dbReference type="Proteomes" id="UP001470230"/>
    </source>
</evidence>
<feature type="compositionally biased region" description="Polar residues" evidence="1">
    <location>
        <begin position="251"/>
        <end position="266"/>
    </location>
</feature>
<dbReference type="PANTHER" id="PTHR47026:SF2">
    <property type="entry name" value="FLAGELLAR ASSOCIATED PROTEIN"/>
    <property type="match status" value="1"/>
</dbReference>
<organism evidence="2 3">
    <name type="scientific">Tritrichomonas musculus</name>
    <dbReference type="NCBI Taxonomy" id="1915356"/>
    <lineage>
        <taxon>Eukaryota</taxon>
        <taxon>Metamonada</taxon>
        <taxon>Parabasalia</taxon>
        <taxon>Tritrichomonadida</taxon>
        <taxon>Tritrichomonadidae</taxon>
        <taxon>Tritrichomonas</taxon>
    </lineage>
</organism>
<dbReference type="PANTHER" id="PTHR47026">
    <property type="entry name" value="PIGMENTOSA GTPASE REGULATOR-LIKE PROTEIN, PUTATIVE-RELATED"/>
    <property type="match status" value="1"/>
</dbReference>
<protein>
    <submittedName>
        <fullName evidence="2">Uncharacterized protein</fullName>
    </submittedName>
</protein>
<dbReference type="Proteomes" id="UP001470230">
    <property type="component" value="Unassembled WGS sequence"/>
</dbReference>
<dbReference type="EMBL" id="JAPFFF010000043">
    <property type="protein sequence ID" value="KAK8840823.1"/>
    <property type="molecule type" value="Genomic_DNA"/>
</dbReference>
<feature type="region of interest" description="Disordered" evidence="1">
    <location>
        <begin position="76"/>
        <end position="190"/>
    </location>
</feature>
<reference evidence="2 3" key="1">
    <citation type="submission" date="2024-04" db="EMBL/GenBank/DDBJ databases">
        <title>Tritrichomonas musculus Genome.</title>
        <authorList>
            <person name="Alves-Ferreira E."/>
            <person name="Grigg M."/>
            <person name="Lorenzi H."/>
            <person name="Galac M."/>
        </authorList>
    </citation>
    <scope>NUCLEOTIDE SEQUENCE [LARGE SCALE GENOMIC DNA]</scope>
    <source>
        <strain evidence="2 3">EAF2021</strain>
    </source>
</reference>
<gene>
    <name evidence="2" type="ORF">M9Y10_027648</name>
</gene>
<evidence type="ECO:0000313" key="2">
    <source>
        <dbReference type="EMBL" id="KAK8840823.1"/>
    </source>
</evidence>